<evidence type="ECO:0000313" key="1">
    <source>
        <dbReference type="EMBL" id="KDR17968.1"/>
    </source>
</evidence>
<proteinExistence type="predicted"/>
<name>A0A067R492_ZOONE</name>
<dbReference type="Proteomes" id="UP000027135">
    <property type="component" value="Unassembled WGS sequence"/>
</dbReference>
<accession>A0A067R492</accession>
<protein>
    <submittedName>
        <fullName evidence="1">Uncharacterized protein</fullName>
    </submittedName>
</protein>
<dbReference type="AlphaFoldDB" id="A0A067R492"/>
<reference evidence="1 2" key="1">
    <citation type="journal article" date="2014" name="Nat. Commun.">
        <title>Molecular traces of alternative social organization in a termite genome.</title>
        <authorList>
            <person name="Terrapon N."/>
            <person name="Li C."/>
            <person name="Robertson H.M."/>
            <person name="Ji L."/>
            <person name="Meng X."/>
            <person name="Booth W."/>
            <person name="Chen Z."/>
            <person name="Childers C.P."/>
            <person name="Glastad K.M."/>
            <person name="Gokhale K."/>
            <person name="Gowin J."/>
            <person name="Gronenberg W."/>
            <person name="Hermansen R.A."/>
            <person name="Hu H."/>
            <person name="Hunt B.G."/>
            <person name="Huylmans A.K."/>
            <person name="Khalil S.M."/>
            <person name="Mitchell R.D."/>
            <person name="Munoz-Torres M.C."/>
            <person name="Mustard J.A."/>
            <person name="Pan H."/>
            <person name="Reese J.T."/>
            <person name="Scharf M.E."/>
            <person name="Sun F."/>
            <person name="Vogel H."/>
            <person name="Xiao J."/>
            <person name="Yang W."/>
            <person name="Yang Z."/>
            <person name="Yang Z."/>
            <person name="Zhou J."/>
            <person name="Zhu J."/>
            <person name="Brent C.S."/>
            <person name="Elsik C.G."/>
            <person name="Goodisman M.A."/>
            <person name="Liberles D.A."/>
            <person name="Roe R.M."/>
            <person name="Vargo E.L."/>
            <person name="Vilcinskas A."/>
            <person name="Wang J."/>
            <person name="Bornberg-Bauer E."/>
            <person name="Korb J."/>
            <person name="Zhang G."/>
            <person name="Liebig J."/>
        </authorList>
    </citation>
    <scope>NUCLEOTIDE SEQUENCE [LARGE SCALE GENOMIC DNA]</scope>
    <source>
        <tissue evidence="1">Whole organism</tissue>
    </source>
</reference>
<dbReference type="InParanoid" id="A0A067R492"/>
<sequence length="53" mass="6207">MAVFWVDVPCSLAEDYRRFRGRCCLHHQDYHHLQSKYVEELGAGFCGDSWCAL</sequence>
<gene>
    <name evidence="1" type="ORF">L798_08072</name>
</gene>
<keyword evidence="2" id="KW-1185">Reference proteome</keyword>
<dbReference type="EMBL" id="KK852710">
    <property type="protein sequence ID" value="KDR17968.1"/>
    <property type="molecule type" value="Genomic_DNA"/>
</dbReference>
<evidence type="ECO:0000313" key="2">
    <source>
        <dbReference type="Proteomes" id="UP000027135"/>
    </source>
</evidence>
<organism evidence="1 2">
    <name type="scientific">Zootermopsis nevadensis</name>
    <name type="common">Dampwood termite</name>
    <dbReference type="NCBI Taxonomy" id="136037"/>
    <lineage>
        <taxon>Eukaryota</taxon>
        <taxon>Metazoa</taxon>
        <taxon>Ecdysozoa</taxon>
        <taxon>Arthropoda</taxon>
        <taxon>Hexapoda</taxon>
        <taxon>Insecta</taxon>
        <taxon>Pterygota</taxon>
        <taxon>Neoptera</taxon>
        <taxon>Polyneoptera</taxon>
        <taxon>Dictyoptera</taxon>
        <taxon>Blattodea</taxon>
        <taxon>Blattoidea</taxon>
        <taxon>Termitoidae</taxon>
        <taxon>Termopsidae</taxon>
        <taxon>Zootermopsis</taxon>
    </lineage>
</organism>